<dbReference type="RefSeq" id="WP_317941457.1">
    <property type="nucleotide sequence ID" value="NZ_JAUBDI010000001.1"/>
</dbReference>
<evidence type="ECO:0000313" key="2">
    <source>
        <dbReference type="Proteomes" id="UP001282284"/>
    </source>
</evidence>
<protein>
    <submittedName>
        <fullName evidence="1">Uncharacterized protein</fullName>
    </submittedName>
</protein>
<proteinExistence type="predicted"/>
<reference evidence="1 2" key="1">
    <citation type="submission" date="2023-06" db="EMBL/GenBank/DDBJ databases">
        <title>Sporosarcina sp. nov., isolated from Korean traditional fermented seafood 'Jeotgal'.</title>
        <authorList>
            <person name="Yang A.I."/>
            <person name="Shin N.-R."/>
        </authorList>
    </citation>
    <scope>NUCLEOTIDE SEQUENCE [LARGE SCALE GENOMIC DNA]</scope>
    <source>
        <strain evidence="1 2">KCTC13119</strain>
    </source>
</reference>
<gene>
    <name evidence="1" type="ORF">QT711_00100</name>
</gene>
<evidence type="ECO:0000313" key="1">
    <source>
        <dbReference type="EMBL" id="MDW0111563.1"/>
    </source>
</evidence>
<accession>A0ABU4G5E9</accession>
<sequence>MPFLLVTLLLITFGLFVDWRRKRYRKFHHDANNVRDQSEVKLDYKMEGDRNSPSGYL</sequence>
<keyword evidence="2" id="KW-1185">Reference proteome</keyword>
<name>A0ABU4G5E9_9BACL</name>
<comment type="caution">
    <text evidence="1">The sequence shown here is derived from an EMBL/GenBank/DDBJ whole genome shotgun (WGS) entry which is preliminary data.</text>
</comment>
<organism evidence="1 2">
    <name type="scientific">Sporosarcina saromensis</name>
    <dbReference type="NCBI Taxonomy" id="359365"/>
    <lineage>
        <taxon>Bacteria</taxon>
        <taxon>Bacillati</taxon>
        <taxon>Bacillota</taxon>
        <taxon>Bacilli</taxon>
        <taxon>Bacillales</taxon>
        <taxon>Caryophanaceae</taxon>
        <taxon>Sporosarcina</taxon>
    </lineage>
</organism>
<dbReference type="Proteomes" id="UP001282284">
    <property type="component" value="Unassembled WGS sequence"/>
</dbReference>
<dbReference type="EMBL" id="JAUBDI010000001">
    <property type="protein sequence ID" value="MDW0111563.1"/>
    <property type="molecule type" value="Genomic_DNA"/>
</dbReference>